<sequence length="412" mass="42965">MLTRVPTPDGDPGKVPADMSDVEARLARIRGTAPVREHTARTIAALTTNPGCDRRAVLDAAGIDKQKLAGYVEFPVPSGQSPFAISRGNAFEAQVKADGCAGLLRLLGERLGLPVPEVSYADLAPAGTGASLDARHARTRELLAEAAAAGPDGGVLLDHPLLRLDVGGRAAYLEPDLIAVRLRGRFHVVEIKSFAVIDGQADGRKVAAAATQAAVYVLALRGLLAELGYGPETVADEVVLICPENFANQPTAALVDVRRQLTVLTRQLSRLARIGDLIATLPADLTFDLGAAGAQPEPGCGGGEHPPRFSDDSAVPGRPVVEVVGALHATRARYAPECLDACELAYFCRDEARGQTAALGRSVHDELGGVPDVAGVLDLAAGTRVPDPDQAEAAELLRLAARLRAESLASAL</sequence>
<dbReference type="AlphaFoldDB" id="A0A8J3R018"/>
<accession>A0A8J3R018</accession>
<evidence type="ECO:0000313" key="2">
    <source>
        <dbReference type="Proteomes" id="UP000642748"/>
    </source>
</evidence>
<gene>
    <name evidence="1" type="ORF">Raf01_70470</name>
</gene>
<protein>
    <recommendedName>
        <fullName evidence="3">Secreted protein</fullName>
    </recommendedName>
</protein>
<reference evidence="1" key="1">
    <citation type="submission" date="2021-01" db="EMBL/GenBank/DDBJ databases">
        <title>Whole genome shotgun sequence of Rugosimonospora africana NBRC 104875.</title>
        <authorList>
            <person name="Komaki H."/>
            <person name="Tamura T."/>
        </authorList>
    </citation>
    <scope>NUCLEOTIDE SEQUENCE</scope>
    <source>
        <strain evidence="1">NBRC 104875</strain>
    </source>
</reference>
<organism evidence="1 2">
    <name type="scientific">Rugosimonospora africana</name>
    <dbReference type="NCBI Taxonomy" id="556532"/>
    <lineage>
        <taxon>Bacteria</taxon>
        <taxon>Bacillati</taxon>
        <taxon>Actinomycetota</taxon>
        <taxon>Actinomycetes</taxon>
        <taxon>Micromonosporales</taxon>
        <taxon>Micromonosporaceae</taxon>
        <taxon>Rugosimonospora</taxon>
    </lineage>
</organism>
<keyword evidence="2" id="KW-1185">Reference proteome</keyword>
<evidence type="ECO:0000313" key="1">
    <source>
        <dbReference type="EMBL" id="GIH18875.1"/>
    </source>
</evidence>
<dbReference type="Proteomes" id="UP000642748">
    <property type="component" value="Unassembled WGS sequence"/>
</dbReference>
<dbReference type="EMBL" id="BONZ01000074">
    <property type="protein sequence ID" value="GIH18875.1"/>
    <property type="molecule type" value="Genomic_DNA"/>
</dbReference>
<proteinExistence type="predicted"/>
<evidence type="ECO:0008006" key="3">
    <source>
        <dbReference type="Google" id="ProtNLM"/>
    </source>
</evidence>
<name>A0A8J3R018_9ACTN</name>
<comment type="caution">
    <text evidence="1">The sequence shown here is derived from an EMBL/GenBank/DDBJ whole genome shotgun (WGS) entry which is preliminary data.</text>
</comment>